<feature type="repeat" description="ANK" evidence="3">
    <location>
        <begin position="75"/>
        <end position="107"/>
    </location>
</feature>
<dbReference type="PRINTS" id="PR01415">
    <property type="entry name" value="ANKYRIN"/>
</dbReference>
<gene>
    <name evidence="4" type="ORF">K431DRAFT_286373</name>
</gene>
<dbReference type="Pfam" id="PF12796">
    <property type="entry name" value="Ank_2"/>
    <property type="match status" value="3"/>
</dbReference>
<dbReference type="PROSITE" id="PS50088">
    <property type="entry name" value="ANK_REPEAT"/>
    <property type="match status" value="5"/>
</dbReference>
<organism evidence="4 5">
    <name type="scientific">Polychaeton citri CBS 116435</name>
    <dbReference type="NCBI Taxonomy" id="1314669"/>
    <lineage>
        <taxon>Eukaryota</taxon>
        <taxon>Fungi</taxon>
        <taxon>Dikarya</taxon>
        <taxon>Ascomycota</taxon>
        <taxon>Pezizomycotina</taxon>
        <taxon>Dothideomycetes</taxon>
        <taxon>Dothideomycetidae</taxon>
        <taxon>Capnodiales</taxon>
        <taxon>Capnodiaceae</taxon>
        <taxon>Polychaeton</taxon>
    </lineage>
</organism>
<dbReference type="PANTHER" id="PTHR24171:SF9">
    <property type="entry name" value="ANKYRIN REPEAT DOMAIN-CONTAINING PROTEIN 39"/>
    <property type="match status" value="1"/>
</dbReference>
<keyword evidence="1" id="KW-0677">Repeat</keyword>
<evidence type="ECO:0000256" key="3">
    <source>
        <dbReference type="PROSITE-ProRule" id="PRU00023"/>
    </source>
</evidence>
<name>A0A9P4UNS9_9PEZI</name>
<protein>
    <submittedName>
        <fullName evidence="4">Ankyrin</fullName>
    </submittedName>
</protein>
<keyword evidence="2 3" id="KW-0040">ANK repeat</keyword>
<evidence type="ECO:0000313" key="5">
    <source>
        <dbReference type="Proteomes" id="UP000799441"/>
    </source>
</evidence>
<dbReference type="SUPFAM" id="SSF48403">
    <property type="entry name" value="Ankyrin repeat"/>
    <property type="match status" value="1"/>
</dbReference>
<proteinExistence type="predicted"/>
<dbReference type="SMART" id="SM00248">
    <property type="entry name" value="ANK"/>
    <property type="match status" value="8"/>
</dbReference>
<dbReference type="EMBL" id="MU003807">
    <property type="protein sequence ID" value="KAF2719731.1"/>
    <property type="molecule type" value="Genomic_DNA"/>
</dbReference>
<dbReference type="Proteomes" id="UP000799441">
    <property type="component" value="Unassembled WGS sequence"/>
</dbReference>
<evidence type="ECO:0000313" key="4">
    <source>
        <dbReference type="EMBL" id="KAF2719731.1"/>
    </source>
</evidence>
<dbReference type="AlphaFoldDB" id="A0A9P4UNS9"/>
<feature type="repeat" description="ANK" evidence="3">
    <location>
        <begin position="186"/>
        <end position="218"/>
    </location>
</feature>
<dbReference type="PANTHER" id="PTHR24171">
    <property type="entry name" value="ANKYRIN REPEAT DOMAIN-CONTAINING PROTEIN 39-RELATED"/>
    <property type="match status" value="1"/>
</dbReference>
<comment type="caution">
    <text evidence="4">The sequence shown here is derived from an EMBL/GenBank/DDBJ whole genome shotgun (WGS) entry which is preliminary data.</text>
</comment>
<keyword evidence="5" id="KW-1185">Reference proteome</keyword>
<dbReference type="InterPro" id="IPR002110">
    <property type="entry name" value="Ankyrin_rpt"/>
</dbReference>
<dbReference type="InterPro" id="IPR036770">
    <property type="entry name" value="Ankyrin_rpt-contain_sf"/>
</dbReference>
<reference evidence="4" key="1">
    <citation type="journal article" date="2020" name="Stud. Mycol.">
        <title>101 Dothideomycetes genomes: a test case for predicting lifestyles and emergence of pathogens.</title>
        <authorList>
            <person name="Haridas S."/>
            <person name="Albert R."/>
            <person name="Binder M."/>
            <person name="Bloem J."/>
            <person name="Labutti K."/>
            <person name="Salamov A."/>
            <person name="Andreopoulos B."/>
            <person name="Baker S."/>
            <person name="Barry K."/>
            <person name="Bills G."/>
            <person name="Bluhm B."/>
            <person name="Cannon C."/>
            <person name="Castanera R."/>
            <person name="Culley D."/>
            <person name="Daum C."/>
            <person name="Ezra D."/>
            <person name="Gonzalez J."/>
            <person name="Henrissat B."/>
            <person name="Kuo A."/>
            <person name="Liang C."/>
            <person name="Lipzen A."/>
            <person name="Lutzoni F."/>
            <person name="Magnuson J."/>
            <person name="Mondo S."/>
            <person name="Nolan M."/>
            <person name="Ohm R."/>
            <person name="Pangilinan J."/>
            <person name="Park H.-J."/>
            <person name="Ramirez L."/>
            <person name="Alfaro M."/>
            <person name="Sun H."/>
            <person name="Tritt A."/>
            <person name="Yoshinaga Y."/>
            <person name="Zwiers L.-H."/>
            <person name="Turgeon B."/>
            <person name="Goodwin S."/>
            <person name="Spatafora J."/>
            <person name="Crous P."/>
            <person name="Grigoriev I."/>
        </authorList>
    </citation>
    <scope>NUCLEOTIDE SEQUENCE</scope>
    <source>
        <strain evidence="4">CBS 116435</strain>
    </source>
</reference>
<feature type="repeat" description="ANK" evidence="3">
    <location>
        <begin position="225"/>
        <end position="257"/>
    </location>
</feature>
<accession>A0A9P4UNS9</accession>
<evidence type="ECO:0000256" key="1">
    <source>
        <dbReference type="ARBA" id="ARBA00022737"/>
    </source>
</evidence>
<dbReference type="Gene3D" id="1.25.40.20">
    <property type="entry name" value="Ankyrin repeat-containing domain"/>
    <property type="match status" value="2"/>
</dbReference>
<sequence length="337" mass="35329">MRNPTVQHFPQRQPFDCGEDEIEGIGNYHLTDNDHDEAETIWDPLQLAASSGNLVEVNALLADGRNPNALPQGWYGKTALQVAALHGHLAVVQVLLASGAQVDAPGGNNGGRTALTLAAGATTVAHQVQSTIIDRLLHEGADVNHPPHPYMGRTPVQAAAEGGNLTILRCLVALGGDIRAPAAKTSGRTALQAAAEQQHIEFVVFLLQQGVVVTEDDMRVSQNKAGVTALQAAASVGNKKLVKTLVDAGANVNAKGSRFNGCSALGAAAGGDFVDIIWMLIDAGADLDQVEGNHGRTAMQVARVRGSMNAVRVLKDAAQRRAYMSSDIDHILTSSNA</sequence>
<feature type="repeat" description="ANK" evidence="3">
    <location>
        <begin position="260"/>
        <end position="292"/>
    </location>
</feature>
<evidence type="ECO:0000256" key="2">
    <source>
        <dbReference type="ARBA" id="ARBA00023043"/>
    </source>
</evidence>
<dbReference type="PROSITE" id="PS50297">
    <property type="entry name" value="ANK_REP_REGION"/>
    <property type="match status" value="4"/>
</dbReference>
<dbReference type="OrthoDB" id="3649665at2759"/>
<feature type="repeat" description="ANK" evidence="3">
    <location>
        <begin position="151"/>
        <end position="183"/>
    </location>
</feature>